<keyword evidence="5 7" id="KW-0520">NAD</keyword>
<dbReference type="Gene3D" id="3.40.50.720">
    <property type="entry name" value="NAD(P)-binding Rossmann-like Domain"/>
    <property type="match status" value="1"/>
</dbReference>
<dbReference type="PANTHER" id="PTHR43725:SF47">
    <property type="entry name" value="UDP-GLUCOSE 4-EPIMERASE"/>
    <property type="match status" value="1"/>
</dbReference>
<dbReference type="SUPFAM" id="SSF51735">
    <property type="entry name" value="NAD(P)-binding Rossmann-fold domains"/>
    <property type="match status" value="1"/>
</dbReference>
<dbReference type="InterPro" id="IPR036291">
    <property type="entry name" value="NAD(P)-bd_dom_sf"/>
</dbReference>
<reference evidence="9 10" key="1">
    <citation type="journal article" date="2018" name="Genome Biol. Evol.">
        <title>Multiple Roots of Fruiting Body Formation in Amoebozoa.</title>
        <authorList>
            <person name="Hillmann F."/>
            <person name="Forbes G."/>
            <person name="Novohradska S."/>
            <person name="Ferling I."/>
            <person name="Riege K."/>
            <person name="Groth M."/>
            <person name="Westermann M."/>
            <person name="Marz M."/>
            <person name="Spaller T."/>
            <person name="Winckler T."/>
            <person name="Schaap P."/>
            <person name="Glockner G."/>
        </authorList>
    </citation>
    <scope>NUCLEOTIDE SEQUENCE [LARGE SCALE GENOMIC DNA]</scope>
    <source>
        <strain evidence="9 10">Jena</strain>
    </source>
</reference>
<dbReference type="GO" id="GO:0003978">
    <property type="term" value="F:UDP-glucose 4-epimerase activity"/>
    <property type="evidence" value="ECO:0007669"/>
    <property type="project" value="UniProtKB-UniRule"/>
</dbReference>
<dbReference type="InterPro" id="IPR005886">
    <property type="entry name" value="UDP_G4E"/>
</dbReference>
<organism evidence="9 10">
    <name type="scientific">Planoprotostelium fungivorum</name>
    <dbReference type="NCBI Taxonomy" id="1890364"/>
    <lineage>
        <taxon>Eukaryota</taxon>
        <taxon>Amoebozoa</taxon>
        <taxon>Evosea</taxon>
        <taxon>Variosea</taxon>
        <taxon>Cavosteliida</taxon>
        <taxon>Cavosteliaceae</taxon>
        <taxon>Planoprotostelium</taxon>
    </lineage>
</organism>
<dbReference type="Pfam" id="PF16363">
    <property type="entry name" value="GDP_Man_Dehyd"/>
    <property type="match status" value="1"/>
</dbReference>
<evidence type="ECO:0000256" key="6">
    <source>
        <dbReference type="ARBA" id="ARBA00023235"/>
    </source>
</evidence>
<dbReference type="AlphaFoldDB" id="A0A2P6NYP8"/>
<gene>
    <name evidence="9" type="ORF">PROFUN_01807</name>
</gene>
<dbReference type="Proteomes" id="UP000241769">
    <property type="component" value="Unassembled WGS sequence"/>
</dbReference>
<comment type="subunit">
    <text evidence="7">Homodimer.</text>
</comment>
<dbReference type="CDD" id="cd05247">
    <property type="entry name" value="UDP_G4E_1_SDR_e"/>
    <property type="match status" value="1"/>
</dbReference>
<evidence type="ECO:0000256" key="7">
    <source>
        <dbReference type="RuleBase" id="RU366046"/>
    </source>
</evidence>
<keyword evidence="6 7" id="KW-0413">Isomerase</keyword>
<dbReference type="InterPro" id="IPR016040">
    <property type="entry name" value="NAD(P)-bd_dom"/>
</dbReference>
<comment type="catalytic activity">
    <reaction evidence="1 7">
        <text>UDP-alpha-D-glucose = UDP-alpha-D-galactose</text>
        <dbReference type="Rhea" id="RHEA:22168"/>
        <dbReference type="ChEBI" id="CHEBI:58885"/>
        <dbReference type="ChEBI" id="CHEBI:66914"/>
        <dbReference type="EC" id="5.1.3.2"/>
    </reaction>
</comment>
<dbReference type="GO" id="GO:0005829">
    <property type="term" value="C:cytosol"/>
    <property type="evidence" value="ECO:0007669"/>
    <property type="project" value="TreeGrafter"/>
</dbReference>
<dbReference type="OrthoDB" id="9402762at2759"/>
<evidence type="ECO:0000313" key="10">
    <source>
        <dbReference type="Proteomes" id="UP000241769"/>
    </source>
</evidence>
<dbReference type="FunCoup" id="A0A2P6NYP8">
    <property type="interactions" value="45"/>
</dbReference>
<keyword evidence="10" id="KW-1185">Reference proteome</keyword>
<dbReference type="InParanoid" id="A0A2P6NYP8"/>
<dbReference type="Gene3D" id="3.90.25.10">
    <property type="entry name" value="UDP-galactose 4-epimerase, domain 1"/>
    <property type="match status" value="1"/>
</dbReference>
<feature type="domain" description="NAD(P)-binding" evidence="8">
    <location>
        <begin position="6"/>
        <end position="326"/>
    </location>
</feature>
<comment type="caution">
    <text evidence="9">The sequence shown here is derived from an EMBL/GenBank/DDBJ whole genome shotgun (WGS) entry which is preliminary data.</text>
</comment>
<dbReference type="STRING" id="1890364.A0A2P6NYP8"/>
<dbReference type="NCBIfam" id="TIGR01179">
    <property type="entry name" value="galE"/>
    <property type="match status" value="1"/>
</dbReference>
<name>A0A2P6NYP8_9EUKA</name>
<protein>
    <recommendedName>
        <fullName evidence="4 7">UDP-glucose 4-epimerase</fullName>
        <ecNumber evidence="4 7">5.1.3.2</ecNumber>
    </recommendedName>
</protein>
<evidence type="ECO:0000256" key="3">
    <source>
        <dbReference type="ARBA" id="ARBA00004947"/>
    </source>
</evidence>
<dbReference type="EMBL" id="MDYQ01000005">
    <property type="protein sequence ID" value="PRP89087.1"/>
    <property type="molecule type" value="Genomic_DNA"/>
</dbReference>
<comment type="pathway">
    <text evidence="3 7">Carbohydrate metabolism; galactose metabolism.</text>
</comment>
<sequence>MGHIAFVTGGTGYIGSHVLIILLEAGYDVICLHYSDIHVASQCFNRVEEITGKKIKRYKGNLVNEASVRMVFEENKIHTVFHLAALKAVSESVQKPLEYYNNNVTGTLNLLKIMNEYKVNHLVFSSSATVYGSVENCAQTGIIEEQPTNPINPYGQTKAMVEQILRDLHISKPDMNIAVLRYFNPVGAHPSGKIGEDPKGIPNNLVPFILQVATGLRQRLYIYGDDYETRDGTGMRDYVHVMDLARGHLLADRFLEERKGVYEIFNLGSGKGTTVFEIMRAIEDASGKKIPYEVAPRRSGDVGLYIADSSKAHRLLSWTPQLSLTDIDTLEDRDTVL</sequence>
<evidence type="ECO:0000256" key="4">
    <source>
        <dbReference type="ARBA" id="ARBA00013189"/>
    </source>
</evidence>
<comment type="similarity">
    <text evidence="7">Belongs to the NAD(P)-dependent epimerase/dehydratase family.</text>
</comment>
<evidence type="ECO:0000256" key="2">
    <source>
        <dbReference type="ARBA" id="ARBA00001911"/>
    </source>
</evidence>
<evidence type="ECO:0000313" key="9">
    <source>
        <dbReference type="EMBL" id="PRP89087.1"/>
    </source>
</evidence>
<comment type="cofactor">
    <cofactor evidence="2 7">
        <name>NAD(+)</name>
        <dbReference type="ChEBI" id="CHEBI:57540"/>
    </cofactor>
</comment>
<dbReference type="GO" id="GO:0006012">
    <property type="term" value="P:galactose metabolic process"/>
    <property type="evidence" value="ECO:0007669"/>
    <property type="project" value="UniProtKB-UniPathway"/>
</dbReference>
<dbReference type="PANTHER" id="PTHR43725">
    <property type="entry name" value="UDP-GLUCOSE 4-EPIMERASE"/>
    <property type="match status" value="1"/>
</dbReference>
<accession>A0A2P6NYP8</accession>
<keyword evidence="7" id="KW-0119">Carbohydrate metabolism</keyword>
<dbReference type="UniPathway" id="UPA00214"/>
<evidence type="ECO:0000256" key="5">
    <source>
        <dbReference type="ARBA" id="ARBA00023027"/>
    </source>
</evidence>
<dbReference type="EC" id="5.1.3.2" evidence="4 7"/>
<evidence type="ECO:0000256" key="1">
    <source>
        <dbReference type="ARBA" id="ARBA00000083"/>
    </source>
</evidence>
<proteinExistence type="inferred from homology"/>
<evidence type="ECO:0000259" key="8">
    <source>
        <dbReference type="Pfam" id="PF16363"/>
    </source>
</evidence>